<dbReference type="KEGG" id="rhom:FRIFI_1035"/>
<protein>
    <submittedName>
        <fullName evidence="7">UvrD/REP helicase sub</fullName>
    </submittedName>
</protein>
<feature type="domain" description="UvrD-like helicase ATP-binding" evidence="6">
    <location>
        <begin position="98"/>
        <end position="317"/>
    </location>
</feature>
<keyword evidence="1 5" id="KW-0547">Nucleotide-binding</keyword>
<dbReference type="Gene3D" id="3.40.50.300">
    <property type="entry name" value="P-loop containing nucleotide triphosphate hydrolases"/>
    <property type="match status" value="1"/>
</dbReference>
<dbReference type="SUPFAM" id="SSF52540">
    <property type="entry name" value="P-loop containing nucleoside triphosphate hydrolases"/>
    <property type="match status" value="1"/>
</dbReference>
<evidence type="ECO:0000256" key="2">
    <source>
        <dbReference type="ARBA" id="ARBA00022801"/>
    </source>
</evidence>
<keyword evidence="2 5" id="KW-0378">Hydrolase</keyword>
<dbReference type="GO" id="GO:0003677">
    <property type="term" value="F:DNA binding"/>
    <property type="evidence" value="ECO:0007669"/>
    <property type="project" value="InterPro"/>
</dbReference>
<dbReference type="EMBL" id="LN650648">
    <property type="protein sequence ID" value="CEI72575.1"/>
    <property type="molecule type" value="Genomic_DNA"/>
</dbReference>
<name>A0A2P2BQF5_9FIRM</name>
<dbReference type="InterPro" id="IPR027417">
    <property type="entry name" value="P-loop_NTPase"/>
</dbReference>
<keyword evidence="3 5" id="KW-0347">Helicase</keyword>
<evidence type="ECO:0000256" key="4">
    <source>
        <dbReference type="ARBA" id="ARBA00022840"/>
    </source>
</evidence>
<dbReference type="GO" id="GO:0003678">
    <property type="term" value="F:DNA helicase activity"/>
    <property type="evidence" value="ECO:0007669"/>
    <property type="project" value="InterPro"/>
</dbReference>
<keyword evidence="4 5" id="KW-0067">ATP-binding</keyword>
<proteinExistence type="predicted"/>
<keyword evidence="8" id="KW-1185">Reference proteome</keyword>
<sequence>MNAKDPKYSVSIYNKILDENTINDIKEYLKKGITVYLFINEKVNKEILPDILKYAIESYFLIVTQININLYNKGLKSIDNDILDYDFFENVCKDKENEFNNQQFKIVHSKVDANILIKAGAGTGKTTTMINRILFLRHMNRFFKLNEVVLITFTNEASIQMRERLIKRIEKYYSLTKDNKYLKWLDEVANMRIRTIHSFARDILEKHGEHLGFYDNFKITTFKYKRYKLIEKYIEEFKNSNDDNIYSEFERIPQYELIRKIIAIIEKLDNFAVDTNSINYNVNFGDESSGFNKMLEFIIKNVTNELEQIKKKIIHGK</sequence>
<accession>A0A2P2BQF5</accession>
<feature type="binding site" evidence="5">
    <location>
        <begin position="119"/>
        <end position="126"/>
    </location>
    <ligand>
        <name>ATP</name>
        <dbReference type="ChEBI" id="CHEBI:30616"/>
    </ligand>
</feature>
<dbReference type="GO" id="GO:0016787">
    <property type="term" value="F:hydrolase activity"/>
    <property type="evidence" value="ECO:0007669"/>
    <property type="project" value="UniProtKB-UniRule"/>
</dbReference>
<dbReference type="AlphaFoldDB" id="A0A2P2BQF5"/>
<evidence type="ECO:0000259" key="6">
    <source>
        <dbReference type="PROSITE" id="PS51198"/>
    </source>
</evidence>
<evidence type="ECO:0000313" key="8">
    <source>
        <dbReference type="Proteomes" id="UP000245695"/>
    </source>
</evidence>
<dbReference type="GO" id="GO:0005524">
    <property type="term" value="F:ATP binding"/>
    <property type="evidence" value="ECO:0007669"/>
    <property type="project" value="UniProtKB-UniRule"/>
</dbReference>
<dbReference type="Pfam" id="PF00580">
    <property type="entry name" value="UvrD-helicase"/>
    <property type="match status" value="1"/>
</dbReference>
<evidence type="ECO:0000313" key="7">
    <source>
        <dbReference type="EMBL" id="CEI72575.1"/>
    </source>
</evidence>
<organism evidence="7 8">
    <name type="scientific">Romboutsia hominis</name>
    <dbReference type="NCBI Taxonomy" id="1507512"/>
    <lineage>
        <taxon>Bacteria</taxon>
        <taxon>Bacillati</taxon>
        <taxon>Bacillota</taxon>
        <taxon>Clostridia</taxon>
        <taxon>Peptostreptococcales</taxon>
        <taxon>Peptostreptococcaceae</taxon>
        <taxon>Romboutsia</taxon>
    </lineage>
</organism>
<evidence type="ECO:0000256" key="1">
    <source>
        <dbReference type="ARBA" id="ARBA00022741"/>
    </source>
</evidence>
<reference evidence="7 8" key="1">
    <citation type="submission" date="2014-09" db="EMBL/GenBank/DDBJ databases">
        <authorList>
            <person name="Hornung B.V."/>
        </authorList>
    </citation>
    <scope>NUCLEOTIDE SEQUENCE [LARGE SCALE GENOMIC DNA]</scope>
    <source>
        <strain evidence="7 8">FRIFI</strain>
    </source>
</reference>
<evidence type="ECO:0000256" key="5">
    <source>
        <dbReference type="PROSITE-ProRule" id="PRU00560"/>
    </source>
</evidence>
<dbReference type="RefSeq" id="WP_166505204.1">
    <property type="nucleotide sequence ID" value="NZ_LN650648.1"/>
</dbReference>
<dbReference type="PANTHER" id="PTHR11070">
    <property type="entry name" value="UVRD / RECB / PCRA DNA HELICASE FAMILY MEMBER"/>
    <property type="match status" value="1"/>
</dbReference>
<evidence type="ECO:0000256" key="3">
    <source>
        <dbReference type="ARBA" id="ARBA00022806"/>
    </source>
</evidence>
<dbReference type="InterPro" id="IPR000212">
    <property type="entry name" value="DNA_helicase_UvrD/REP"/>
</dbReference>
<gene>
    <name evidence="7" type="ORF">FRIFI_1035</name>
</gene>
<dbReference type="Proteomes" id="UP000245695">
    <property type="component" value="Chromosome 1"/>
</dbReference>
<dbReference type="InterPro" id="IPR014016">
    <property type="entry name" value="UvrD-like_ATP-bd"/>
</dbReference>
<dbReference type="PROSITE" id="PS51198">
    <property type="entry name" value="UVRD_HELICASE_ATP_BIND"/>
    <property type="match status" value="1"/>
</dbReference>